<feature type="non-terminal residue" evidence="2">
    <location>
        <position position="56"/>
    </location>
</feature>
<keyword evidence="1" id="KW-0175">Coiled coil</keyword>
<dbReference type="Proteomes" id="UP000053620">
    <property type="component" value="Unassembled WGS sequence"/>
</dbReference>
<evidence type="ECO:0000313" key="3">
    <source>
        <dbReference type="Proteomes" id="UP000053620"/>
    </source>
</evidence>
<dbReference type="SUPFAM" id="SSF58069">
    <property type="entry name" value="Virus ectodomain"/>
    <property type="match status" value="1"/>
</dbReference>
<accession>A0A094KKC1</accession>
<reference evidence="2 3" key="1">
    <citation type="submission" date="2014-04" db="EMBL/GenBank/DDBJ databases">
        <title>Genome evolution of avian class.</title>
        <authorList>
            <person name="Zhang G."/>
            <person name="Li C."/>
        </authorList>
    </citation>
    <scope>NUCLEOTIDE SEQUENCE [LARGE SCALE GENOMIC DNA]</scope>
    <source>
        <strain evidence="2">BGI_N321</strain>
    </source>
</reference>
<keyword evidence="3" id="KW-1185">Reference proteome</keyword>
<dbReference type="AlphaFoldDB" id="A0A094KKC1"/>
<feature type="coiled-coil region" evidence="1">
    <location>
        <begin position="29"/>
        <end position="56"/>
    </location>
</feature>
<proteinExistence type="predicted"/>
<evidence type="ECO:0000313" key="2">
    <source>
        <dbReference type="EMBL" id="KFZ57852.1"/>
    </source>
</evidence>
<gene>
    <name evidence="2" type="ORF">N321_00534</name>
</gene>
<feature type="non-terminal residue" evidence="2">
    <location>
        <position position="1"/>
    </location>
</feature>
<evidence type="ECO:0000256" key="1">
    <source>
        <dbReference type="SAM" id="Coils"/>
    </source>
</evidence>
<sequence>AATDFLLLAQDHDCEEFEGKCCMNLPDHSESIRMAIKSLEENVKQLKVDNDDWLST</sequence>
<dbReference type="EMBL" id="KL349306">
    <property type="protein sequence ID" value="KFZ57852.1"/>
    <property type="molecule type" value="Genomic_DNA"/>
</dbReference>
<dbReference type="Gene3D" id="1.10.287.210">
    <property type="match status" value="1"/>
</dbReference>
<name>A0A094KKC1_ANTCR</name>
<organism evidence="2 3">
    <name type="scientific">Antrostomus carolinensis</name>
    <name type="common">Chuck-will's-widow</name>
    <name type="synonym">Caprimulgus carolinensis</name>
    <dbReference type="NCBI Taxonomy" id="279965"/>
    <lineage>
        <taxon>Eukaryota</taxon>
        <taxon>Metazoa</taxon>
        <taxon>Chordata</taxon>
        <taxon>Craniata</taxon>
        <taxon>Vertebrata</taxon>
        <taxon>Euteleostomi</taxon>
        <taxon>Archelosauria</taxon>
        <taxon>Archosauria</taxon>
        <taxon>Dinosauria</taxon>
        <taxon>Saurischia</taxon>
        <taxon>Theropoda</taxon>
        <taxon>Coelurosauria</taxon>
        <taxon>Aves</taxon>
        <taxon>Neognathae</taxon>
        <taxon>Neoaves</taxon>
        <taxon>Strisores</taxon>
        <taxon>Caprimulgiformes</taxon>
        <taxon>Caprimulgidae</taxon>
        <taxon>Antrostomus</taxon>
    </lineage>
</organism>
<protein>
    <submittedName>
        <fullName evidence="2">Uncharacterized protein</fullName>
    </submittedName>
</protein>